<keyword evidence="1" id="KW-0732">Signal</keyword>
<keyword evidence="3" id="KW-1185">Reference proteome</keyword>
<organism evidence="2 3">
    <name type="scientific">Holothuria leucospilota</name>
    <name type="common">Black long sea cucumber</name>
    <name type="synonym">Mertensiothuria leucospilota</name>
    <dbReference type="NCBI Taxonomy" id="206669"/>
    <lineage>
        <taxon>Eukaryota</taxon>
        <taxon>Metazoa</taxon>
        <taxon>Echinodermata</taxon>
        <taxon>Eleutherozoa</taxon>
        <taxon>Echinozoa</taxon>
        <taxon>Holothuroidea</taxon>
        <taxon>Aspidochirotacea</taxon>
        <taxon>Aspidochirotida</taxon>
        <taxon>Holothuriidae</taxon>
        <taxon>Holothuria</taxon>
    </lineage>
</organism>
<gene>
    <name evidence="2" type="ORF">HOLleu_27651</name>
</gene>
<comment type="caution">
    <text evidence="2">The sequence shown here is derived from an EMBL/GenBank/DDBJ whole genome shotgun (WGS) entry which is preliminary data.</text>
</comment>
<evidence type="ECO:0000256" key="1">
    <source>
        <dbReference type="SAM" id="SignalP"/>
    </source>
</evidence>
<sequence length="262" mass="30269">MALPSSFLCIAVTVLGVCHLTVSQPLDSEEVSNFQAEVPDDLETAEILFQNEKNLAHQLALDYLYDGEEANDFTNFAKRDPRNEEMDKKDTRTLYDNYARRNIPPNFIKLNFGKRTTDKRFNSPFIFGKREDLSEVDKKAYSPFLYGKRERDLDLQPDKRAGYSKFMFGKRDGSEDDKRAGYSVLYFGKRVPEVAKRGFSKLYYGKRGSKGKGGYSKFVFGKREDMDKREDLAEDKRFKSSFYLGKRNFAADNDEVQAMENV</sequence>
<name>A0A9Q1H3D9_HOLLE</name>
<feature type="signal peptide" evidence="1">
    <location>
        <begin position="1"/>
        <end position="23"/>
    </location>
</feature>
<dbReference type="EMBL" id="JAIZAY010000013">
    <property type="protein sequence ID" value="KAJ8031050.1"/>
    <property type="molecule type" value="Genomic_DNA"/>
</dbReference>
<proteinExistence type="predicted"/>
<feature type="chain" id="PRO_5040498309" evidence="1">
    <location>
        <begin position="24"/>
        <end position="262"/>
    </location>
</feature>
<dbReference type="Proteomes" id="UP001152320">
    <property type="component" value="Chromosome 13"/>
</dbReference>
<accession>A0A9Q1H3D9</accession>
<dbReference type="AlphaFoldDB" id="A0A9Q1H3D9"/>
<evidence type="ECO:0000313" key="2">
    <source>
        <dbReference type="EMBL" id="KAJ8031050.1"/>
    </source>
</evidence>
<evidence type="ECO:0000313" key="3">
    <source>
        <dbReference type="Proteomes" id="UP001152320"/>
    </source>
</evidence>
<protein>
    <submittedName>
        <fullName evidence="2">Uncharacterized protein</fullName>
    </submittedName>
</protein>
<dbReference type="OrthoDB" id="10545053at2759"/>
<reference evidence="2" key="1">
    <citation type="submission" date="2021-10" db="EMBL/GenBank/DDBJ databases">
        <title>Tropical sea cucumber genome reveals ecological adaptation and Cuvierian tubules defense mechanism.</title>
        <authorList>
            <person name="Chen T."/>
        </authorList>
    </citation>
    <scope>NUCLEOTIDE SEQUENCE</scope>
    <source>
        <strain evidence="2">Nanhai2018</strain>
        <tissue evidence="2">Muscle</tissue>
    </source>
</reference>